<comment type="caution">
    <text evidence="2">The sequence shown here is derived from an EMBL/GenBank/DDBJ whole genome shotgun (WGS) entry which is preliminary data.</text>
</comment>
<proteinExistence type="predicted"/>
<reference evidence="2 3" key="1">
    <citation type="submission" date="2017-12" db="EMBL/GenBank/DDBJ databases">
        <title>Comparative genomics of Botrytis spp.</title>
        <authorList>
            <person name="Valero-Jimenez C.A."/>
            <person name="Tapia P."/>
            <person name="Veloso J."/>
            <person name="Silva-Moreno E."/>
            <person name="Staats M."/>
            <person name="Valdes J.H."/>
            <person name="Van Kan J.A.L."/>
        </authorList>
    </citation>
    <scope>NUCLEOTIDE SEQUENCE [LARGE SCALE GENOMIC DNA]</scope>
    <source>
        <strain evidence="2 3">Be9601</strain>
    </source>
</reference>
<dbReference type="Proteomes" id="UP000297229">
    <property type="component" value="Unassembled WGS sequence"/>
</dbReference>
<name>A0A4Z1JFI8_9HELO</name>
<evidence type="ECO:0000313" key="3">
    <source>
        <dbReference type="Proteomes" id="UP000297229"/>
    </source>
</evidence>
<dbReference type="AlphaFoldDB" id="A0A4Z1JFI8"/>
<organism evidence="2 3">
    <name type="scientific">Botrytis elliptica</name>
    <dbReference type="NCBI Taxonomy" id="278938"/>
    <lineage>
        <taxon>Eukaryota</taxon>
        <taxon>Fungi</taxon>
        <taxon>Dikarya</taxon>
        <taxon>Ascomycota</taxon>
        <taxon>Pezizomycotina</taxon>
        <taxon>Leotiomycetes</taxon>
        <taxon>Helotiales</taxon>
        <taxon>Sclerotiniaceae</taxon>
        <taxon>Botrytis</taxon>
    </lineage>
</organism>
<keyword evidence="3" id="KW-1185">Reference proteome</keyword>
<accession>A0A4Z1JFI8</accession>
<dbReference type="EMBL" id="PQXM01000873">
    <property type="protein sequence ID" value="TGO67707.1"/>
    <property type="molecule type" value="Genomic_DNA"/>
</dbReference>
<protein>
    <submittedName>
        <fullName evidence="2">Uncharacterized protein</fullName>
    </submittedName>
</protein>
<feature type="region of interest" description="Disordered" evidence="1">
    <location>
        <begin position="1"/>
        <end position="23"/>
    </location>
</feature>
<gene>
    <name evidence="2" type="ORF">BELL_0875g00040</name>
</gene>
<evidence type="ECO:0000256" key="1">
    <source>
        <dbReference type="SAM" id="MobiDB-lite"/>
    </source>
</evidence>
<evidence type="ECO:0000313" key="2">
    <source>
        <dbReference type="EMBL" id="TGO67707.1"/>
    </source>
</evidence>
<sequence length="88" mass="10379">MYGRQTSEDPYTRRGRGRDEMYEKNENLGIQQLTWKCEELTVNILSNGKTNIRATKLGADLKAFQRTKNYLGPLLVRRKYLTLWKLEP</sequence>